<comment type="similarity">
    <text evidence="11">Belongs to the SLX1 family.</text>
</comment>
<dbReference type="HAMAP" id="MF_03100">
    <property type="entry name" value="Endonuc_su_Slx1"/>
    <property type="match status" value="1"/>
</dbReference>
<comment type="cofactor">
    <cofactor evidence="11">
        <name>a divalent metal cation</name>
        <dbReference type="ChEBI" id="CHEBI:60240"/>
    </cofactor>
</comment>
<comment type="caution">
    <text evidence="14">The sequence shown here is derived from an EMBL/GenBank/DDBJ whole genome shotgun (WGS) entry which is preliminary data.</text>
</comment>
<evidence type="ECO:0000256" key="8">
    <source>
        <dbReference type="ARBA" id="ARBA00023172"/>
    </source>
</evidence>
<dbReference type="OrthoDB" id="24645at2759"/>
<dbReference type="EMBL" id="CAJNOC010000030">
    <property type="protein sequence ID" value="CAF0708221.1"/>
    <property type="molecule type" value="Genomic_DNA"/>
</dbReference>
<dbReference type="Gene3D" id="3.40.1440.10">
    <property type="entry name" value="GIY-YIG endonuclease"/>
    <property type="match status" value="1"/>
</dbReference>
<evidence type="ECO:0000256" key="6">
    <source>
        <dbReference type="ARBA" id="ARBA00022801"/>
    </source>
</evidence>
<dbReference type="EC" id="3.1.-.-" evidence="11"/>
<feature type="domain" description="GIY-YIG" evidence="13">
    <location>
        <begin position="11"/>
        <end position="97"/>
    </location>
</feature>
<comment type="subcellular location">
    <subcellularLocation>
        <location evidence="11">Nucleus</location>
    </subcellularLocation>
</comment>
<keyword evidence="7" id="KW-0862">Zinc</keyword>
<keyword evidence="1 11" id="KW-0540">Nuclease</keyword>
<dbReference type="CDD" id="cd10455">
    <property type="entry name" value="GIY-YIG_SLX1"/>
    <property type="match status" value="1"/>
</dbReference>
<keyword evidence="2" id="KW-0479">Metal-binding</keyword>
<dbReference type="InterPro" id="IPR013083">
    <property type="entry name" value="Znf_RING/FYVE/PHD"/>
</dbReference>
<evidence type="ECO:0000256" key="2">
    <source>
        <dbReference type="ARBA" id="ARBA00022723"/>
    </source>
</evidence>
<feature type="region of interest" description="Disordered" evidence="12">
    <location>
        <begin position="275"/>
        <end position="309"/>
    </location>
</feature>
<evidence type="ECO:0000313" key="15">
    <source>
        <dbReference type="Proteomes" id="UP000663879"/>
    </source>
</evidence>
<dbReference type="Gene3D" id="3.30.40.10">
    <property type="entry name" value="Zinc/RING finger domain, C3HC4 (zinc finger)"/>
    <property type="match status" value="1"/>
</dbReference>
<name>A0A813M200_9BILA</name>
<keyword evidence="4 11" id="KW-0227">DNA damage</keyword>
<evidence type="ECO:0000256" key="11">
    <source>
        <dbReference type="HAMAP-Rule" id="MF_03100"/>
    </source>
</evidence>
<dbReference type="Proteomes" id="UP000663879">
    <property type="component" value="Unassembled WGS sequence"/>
</dbReference>
<dbReference type="GO" id="GO:0000724">
    <property type="term" value="P:double-strand break repair via homologous recombination"/>
    <property type="evidence" value="ECO:0007669"/>
    <property type="project" value="TreeGrafter"/>
</dbReference>
<evidence type="ECO:0000256" key="3">
    <source>
        <dbReference type="ARBA" id="ARBA00022759"/>
    </source>
</evidence>
<evidence type="ECO:0000313" key="14">
    <source>
        <dbReference type="EMBL" id="CAF0708221.1"/>
    </source>
</evidence>
<protein>
    <recommendedName>
        <fullName evidence="11">Structure-specific endonuclease subunit SLX1 homolog</fullName>
        <ecNumber evidence="11">3.1.-.-</ecNumber>
    </recommendedName>
</protein>
<dbReference type="InterPro" id="IPR027520">
    <property type="entry name" value="Slx1"/>
</dbReference>
<dbReference type="SMART" id="SM00465">
    <property type="entry name" value="GIYc"/>
    <property type="match status" value="1"/>
</dbReference>
<organism evidence="14 15">
    <name type="scientific">Brachionus calyciflorus</name>
    <dbReference type="NCBI Taxonomy" id="104777"/>
    <lineage>
        <taxon>Eukaryota</taxon>
        <taxon>Metazoa</taxon>
        <taxon>Spiralia</taxon>
        <taxon>Gnathifera</taxon>
        <taxon>Rotifera</taxon>
        <taxon>Eurotatoria</taxon>
        <taxon>Monogononta</taxon>
        <taxon>Pseudotrocha</taxon>
        <taxon>Ploima</taxon>
        <taxon>Brachionidae</taxon>
        <taxon>Brachionus</taxon>
    </lineage>
</organism>
<sequence length="309" mass="35721">MSDSHIFEEGNFFGCYLLCSTNPRYKGRTYIGFTVNPNRRINQHNSGYAKGGAKRTSGKGPWDMVLIIHGFPNEISALRFEWAWQNPEKSLRLKHLVPTTKQYNFASKFTVVCEMLRVGPWCRLPLTIRWLKQEYRRDFPLSKLPPSHMPIEFGLVQIIPKSKSKKLLAIQNEEILMSQTQSLSDICFICKLNILESSQDVLNKNLASLKCLNCMTPTHATCLANYFIKATNTELLPVEGDCPKCKCHLMWGDLVKFRKSFYRISNFSNQNLNFDDDDFEDDEADSFVEKDDDDDEEEEEENNLDEICI</sequence>
<dbReference type="PANTHER" id="PTHR20208">
    <property type="entry name" value="STRUCTURE-SPECIFIC ENDONUCLEASE SUBUNIT SLX1"/>
    <property type="match status" value="1"/>
</dbReference>
<evidence type="ECO:0000256" key="1">
    <source>
        <dbReference type="ARBA" id="ARBA00022722"/>
    </source>
</evidence>
<evidence type="ECO:0000256" key="7">
    <source>
        <dbReference type="ARBA" id="ARBA00022833"/>
    </source>
</evidence>
<dbReference type="SUPFAM" id="SSF82771">
    <property type="entry name" value="GIY-YIG endonuclease"/>
    <property type="match status" value="1"/>
</dbReference>
<comment type="caution">
    <text evidence="11">Lacks conserved residue(s) required for the propagation of feature annotation.</text>
</comment>
<evidence type="ECO:0000256" key="5">
    <source>
        <dbReference type="ARBA" id="ARBA00022771"/>
    </source>
</evidence>
<dbReference type="PROSITE" id="PS50164">
    <property type="entry name" value="GIY_YIG"/>
    <property type="match status" value="1"/>
</dbReference>
<dbReference type="InterPro" id="IPR000305">
    <property type="entry name" value="GIY-YIG_endonuc"/>
</dbReference>
<dbReference type="Pfam" id="PF01541">
    <property type="entry name" value="GIY-YIG"/>
    <property type="match status" value="1"/>
</dbReference>
<dbReference type="InterPro" id="IPR048749">
    <property type="entry name" value="SLX1_C"/>
</dbReference>
<keyword evidence="10 11" id="KW-0539">Nucleus</keyword>
<dbReference type="GO" id="GO:0008821">
    <property type="term" value="F:crossover junction DNA endonuclease activity"/>
    <property type="evidence" value="ECO:0007669"/>
    <property type="project" value="TreeGrafter"/>
</dbReference>
<dbReference type="Pfam" id="PF21202">
    <property type="entry name" value="SLX1_C"/>
    <property type="match status" value="1"/>
</dbReference>
<accession>A0A813M200</accession>
<dbReference type="GO" id="GO:0008270">
    <property type="term" value="F:zinc ion binding"/>
    <property type="evidence" value="ECO:0007669"/>
    <property type="project" value="UniProtKB-KW"/>
</dbReference>
<dbReference type="AlphaFoldDB" id="A0A813M200"/>
<evidence type="ECO:0000256" key="9">
    <source>
        <dbReference type="ARBA" id="ARBA00023204"/>
    </source>
</evidence>
<keyword evidence="9 11" id="KW-0234">DNA repair</keyword>
<evidence type="ECO:0000256" key="12">
    <source>
        <dbReference type="SAM" id="MobiDB-lite"/>
    </source>
</evidence>
<evidence type="ECO:0000256" key="10">
    <source>
        <dbReference type="ARBA" id="ARBA00023242"/>
    </source>
</evidence>
<dbReference type="GO" id="GO:0033557">
    <property type="term" value="C:Slx1-Slx4 complex"/>
    <property type="evidence" value="ECO:0007669"/>
    <property type="project" value="UniProtKB-UniRule"/>
</dbReference>
<evidence type="ECO:0000256" key="4">
    <source>
        <dbReference type="ARBA" id="ARBA00022763"/>
    </source>
</evidence>
<proteinExistence type="inferred from homology"/>
<reference evidence="14" key="1">
    <citation type="submission" date="2021-02" db="EMBL/GenBank/DDBJ databases">
        <authorList>
            <person name="Nowell W R."/>
        </authorList>
    </citation>
    <scope>NUCLEOTIDE SEQUENCE</scope>
    <source>
        <strain evidence="14">Ploen Becks lab</strain>
    </source>
</reference>
<comment type="function">
    <text evidence="11">Catalytic subunit of a heterodimeric structure-specific endonuclease that resolves DNA secondary structures generated during DNA repair and recombination. Has endonuclease activity towards branched DNA substrates, introducing single-strand cuts in duplex DNA close to junctions with ss-DNA.</text>
</comment>
<keyword evidence="6 11" id="KW-0378">Hydrolase</keyword>
<evidence type="ECO:0000259" key="13">
    <source>
        <dbReference type="PROSITE" id="PS50164"/>
    </source>
</evidence>
<dbReference type="InterPro" id="IPR035901">
    <property type="entry name" value="GIY-YIG_endonuc_sf"/>
</dbReference>
<dbReference type="PANTHER" id="PTHR20208:SF10">
    <property type="entry name" value="STRUCTURE-SPECIFIC ENDONUCLEASE SUBUNIT SLX1"/>
    <property type="match status" value="1"/>
</dbReference>
<keyword evidence="3 11" id="KW-0255">Endonuclease</keyword>
<comment type="subunit">
    <text evidence="11">Forms a heterodimer with a member of the SLX4 family.</text>
</comment>
<dbReference type="GO" id="GO:0017108">
    <property type="term" value="F:5'-flap endonuclease activity"/>
    <property type="evidence" value="ECO:0007669"/>
    <property type="project" value="InterPro"/>
</dbReference>
<keyword evidence="15" id="KW-1185">Reference proteome</keyword>
<dbReference type="InterPro" id="IPR050381">
    <property type="entry name" value="SLX1_endonuclease"/>
</dbReference>
<keyword evidence="5" id="KW-0863">Zinc-finger</keyword>
<dbReference type="FunFam" id="3.40.1440.10:FF:000008">
    <property type="entry name" value="Structure-specific endonuclease subunit SLX1 homolog"/>
    <property type="match status" value="1"/>
</dbReference>
<gene>
    <name evidence="14" type="ORF">OXX778_LOCUS575</name>
</gene>
<keyword evidence="8 11" id="KW-0233">DNA recombination</keyword>